<comment type="caution">
    <text evidence="1">The sequence shown here is derived from an EMBL/GenBank/DDBJ whole genome shotgun (WGS) entry which is preliminary data.</text>
</comment>
<dbReference type="Proteomes" id="UP001054945">
    <property type="component" value="Unassembled WGS sequence"/>
</dbReference>
<keyword evidence="2" id="KW-1185">Reference proteome</keyword>
<evidence type="ECO:0000313" key="2">
    <source>
        <dbReference type="Proteomes" id="UP001054945"/>
    </source>
</evidence>
<accession>A0AAV4VJ63</accession>
<sequence length="73" mass="8714">MGSFEITIMREAFTRHLRGWKTTVWMDGNSNVPIAEGRHHLPRKMAHATDRRFFIWPILPPQDENSLKDEFEY</sequence>
<dbReference type="EMBL" id="BPLR01014630">
    <property type="protein sequence ID" value="GIY70148.1"/>
    <property type="molecule type" value="Genomic_DNA"/>
</dbReference>
<proteinExistence type="predicted"/>
<gene>
    <name evidence="1" type="ORF">CEXT_207371</name>
</gene>
<name>A0AAV4VJ63_CAEEX</name>
<organism evidence="1 2">
    <name type="scientific">Caerostris extrusa</name>
    <name type="common">Bark spider</name>
    <name type="synonym">Caerostris bankana</name>
    <dbReference type="NCBI Taxonomy" id="172846"/>
    <lineage>
        <taxon>Eukaryota</taxon>
        <taxon>Metazoa</taxon>
        <taxon>Ecdysozoa</taxon>
        <taxon>Arthropoda</taxon>
        <taxon>Chelicerata</taxon>
        <taxon>Arachnida</taxon>
        <taxon>Araneae</taxon>
        <taxon>Araneomorphae</taxon>
        <taxon>Entelegynae</taxon>
        <taxon>Araneoidea</taxon>
        <taxon>Araneidae</taxon>
        <taxon>Caerostris</taxon>
    </lineage>
</organism>
<evidence type="ECO:0000313" key="1">
    <source>
        <dbReference type="EMBL" id="GIY70148.1"/>
    </source>
</evidence>
<protein>
    <submittedName>
        <fullName evidence="1">Uncharacterized protein</fullName>
    </submittedName>
</protein>
<dbReference type="AlphaFoldDB" id="A0AAV4VJ63"/>
<reference evidence="1 2" key="1">
    <citation type="submission" date="2021-06" db="EMBL/GenBank/DDBJ databases">
        <title>Caerostris extrusa draft genome.</title>
        <authorList>
            <person name="Kono N."/>
            <person name="Arakawa K."/>
        </authorList>
    </citation>
    <scope>NUCLEOTIDE SEQUENCE [LARGE SCALE GENOMIC DNA]</scope>
</reference>